<dbReference type="Pfam" id="PF00535">
    <property type="entry name" value="Glycos_transf_2"/>
    <property type="match status" value="1"/>
</dbReference>
<evidence type="ECO:0000313" key="5">
    <source>
        <dbReference type="EMBL" id="OGG26010.1"/>
    </source>
</evidence>
<feature type="domain" description="Glycosyltransferase 2-like" evidence="4">
    <location>
        <begin position="5"/>
        <end position="155"/>
    </location>
</feature>
<gene>
    <name evidence="5" type="ORF">A2960_05650</name>
</gene>
<dbReference type="InterPro" id="IPR029044">
    <property type="entry name" value="Nucleotide-diphossugar_trans"/>
</dbReference>
<evidence type="ECO:0000256" key="2">
    <source>
        <dbReference type="ARBA" id="ARBA00022676"/>
    </source>
</evidence>
<evidence type="ECO:0000256" key="1">
    <source>
        <dbReference type="ARBA" id="ARBA00006739"/>
    </source>
</evidence>
<proteinExistence type="inferred from homology"/>
<reference evidence="5 6" key="1">
    <citation type="journal article" date="2016" name="Nat. Commun.">
        <title>Thousands of microbial genomes shed light on interconnected biogeochemical processes in an aquifer system.</title>
        <authorList>
            <person name="Anantharaman K."/>
            <person name="Brown C.T."/>
            <person name="Hug L.A."/>
            <person name="Sharon I."/>
            <person name="Castelle C.J."/>
            <person name="Probst A.J."/>
            <person name="Thomas B.C."/>
            <person name="Singh A."/>
            <person name="Wilkins M.J."/>
            <person name="Karaoz U."/>
            <person name="Brodie E.L."/>
            <person name="Williams K.H."/>
            <person name="Hubbard S.S."/>
            <person name="Banfield J.F."/>
        </authorList>
    </citation>
    <scope>NUCLEOTIDE SEQUENCE [LARGE SCALE GENOMIC DNA]</scope>
</reference>
<comment type="caution">
    <text evidence="5">The sequence shown here is derived from an EMBL/GenBank/DDBJ whole genome shotgun (WGS) entry which is preliminary data.</text>
</comment>
<evidence type="ECO:0000256" key="3">
    <source>
        <dbReference type="ARBA" id="ARBA00022679"/>
    </source>
</evidence>
<keyword evidence="3" id="KW-0808">Transferase</keyword>
<evidence type="ECO:0000259" key="4">
    <source>
        <dbReference type="Pfam" id="PF00535"/>
    </source>
</evidence>
<protein>
    <recommendedName>
        <fullName evidence="4">Glycosyltransferase 2-like domain-containing protein</fullName>
    </recommendedName>
</protein>
<accession>A0A1F6AMS8</accession>
<dbReference type="CDD" id="cd00761">
    <property type="entry name" value="Glyco_tranf_GTA_type"/>
    <property type="match status" value="1"/>
</dbReference>
<dbReference type="GO" id="GO:0016757">
    <property type="term" value="F:glycosyltransferase activity"/>
    <property type="evidence" value="ECO:0007669"/>
    <property type="project" value="UniProtKB-KW"/>
</dbReference>
<name>A0A1F6AMS8_9BACT</name>
<organism evidence="5 6">
    <name type="scientific">Candidatus Gottesmanbacteria bacterium RIFCSPLOWO2_01_FULL_39_12b</name>
    <dbReference type="NCBI Taxonomy" id="1798388"/>
    <lineage>
        <taxon>Bacteria</taxon>
        <taxon>Candidatus Gottesmaniibacteriota</taxon>
    </lineage>
</organism>
<sequence length="242" mass="27776">MESITIAIPTYNEEKYLPDCLTAIRNQSYKNKFELLVIDNNSTDNTARIAKSFGARVVKESQKGSLFAKHCCFSQARGDIVVTTDADSVPPYNWLSCLLAPFEKDDKVIAVTGLVKYPDNTTVKFNFSSFDQFCQKTINRFLSSPITMRAPNRAILKNVYFASGGIDVLGAPSEDEYFLVKKLRKFGKIVFLPDLIVQTSDRRQKNRDFSYLFVDLLWKLVINGHIRHFFHKPNYITIKDYR</sequence>
<dbReference type="AlphaFoldDB" id="A0A1F6AMS8"/>
<comment type="similarity">
    <text evidence="1">Belongs to the glycosyltransferase 2 family.</text>
</comment>
<dbReference type="InterPro" id="IPR001173">
    <property type="entry name" value="Glyco_trans_2-like"/>
</dbReference>
<evidence type="ECO:0000313" key="6">
    <source>
        <dbReference type="Proteomes" id="UP000176609"/>
    </source>
</evidence>
<dbReference type="EMBL" id="MFJR01000014">
    <property type="protein sequence ID" value="OGG26010.1"/>
    <property type="molecule type" value="Genomic_DNA"/>
</dbReference>
<keyword evidence="2" id="KW-0328">Glycosyltransferase</keyword>
<dbReference type="SUPFAM" id="SSF53448">
    <property type="entry name" value="Nucleotide-diphospho-sugar transferases"/>
    <property type="match status" value="1"/>
</dbReference>
<dbReference type="PANTHER" id="PTHR43630:SF1">
    <property type="entry name" value="POLY-BETA-1,6-N-ACETYL-D-GLUCOSAMINE SYNTHASE"/>
    <property type="match status" value="1"/>
</dbReference>
<dbReference type="Gene3D" id="3.90.550.10">
    <property type="entry name" value="Spore Coat Polysaccharide Biosynthesis Protein SpsA, Chain A"/>
    <property type="match status" value="1"/>
</dbReference>
<dbReference type="Proteomes" id="UP000176609">
    <property type="component" value="Unassembled WGS sequence"/>
</dbReference>
<dbReference type="PANTHER" id="PTHR43630">
    <property type="entry name" value="POLY-BETA-1,6-N-ACETYL-D-GLUCOSAMINE SYNTHASE"/>
    <property type="match status" value="1"/>
</dbReference>